<dbReference type="PANTHER" id="PTHR10338:SF62">
    <property type="entry name" value="INTER-ALPHA-TRYPSIN INHIBITOR HEAVY CHAIN H5"/>
    <property type="match status" value="1"/>
</dbReference>
<accession>A0A8C2ZLL0</accession>
<sequence length="237" mass="26269">PHCPLPPLSLSLELYPTPTQPVYPLSTTQGLRRWSEAPAAASWFTAGDPGRRSGHKQRRTYFSTITIVVDRPRRAYIEVTPKKVILDGRDRMVLPCHSTVAVDSGALSVAIAGNSNVTVTVAGNIVFVILLHRYKNPAPYQRDHLGFYVASSKGLSHDCHGLLGRCWLRAGGVNYVESDFNANEASLLIYIKILHSGKSPFVDCWFARNNAAKLIDGRYEDYLTSHMFDTGEWPNGV</sequence>
<dbReference type="PANTHER" id="PTHR10338">
    <property type="entry name" value="INTER-ALPHA-TRYPSIN INHIBITOR HEAVY CHAIN FAMILY MEMBER"/>
    <property type="match status" value="1"/>
</dbReference>
<protein>
    <recommendedName>
        <fullName evidence="1">Inter-alpha-trypsin inhibitor heavy chain C-terminal domain-containing protein</fullName>
    </recommendedName>
</protein>
<dbReference type="GO" id="GO:0030212">
    <property type="term" value="P:hyaluronan metabolic process"/>
    <property type="evidence" value="ECO:0007669"/>
    <property type="project" value="InterPro"/>
</dbReference>
<proteinExistence type="predicted"/>
<reference evidence="2" key="2">
    <citation type="submission" date="2025-09" db="UniProtKB">
        <authorList>
            <consortium name="Ensembl"/>
        </authorList>
    </citation>
    <scope>IDENTIFICATION</scope>
</reference>
<dbReference type="GeneTree" id="ENSGT00940000158317"/>
<dbReference type="GO" id="GO:0004867">
    <property type="term" value="F:serine-type endopeptidase inhibitor activity"/>
    <property type="evidence" value="ECO:0007669"/>
    <property type="project" value="InterPro"/>
</dbReference>
<reference evidence="2" key="1">
    <citation type="submission" date="2025-08" db="UniProtKB">
        <authorList>
            <consortium name="Ensembl"/>
        </authorList>
    </citation>
    <scope>IDENTIFICATION</scope>
</reference>
<evidence type="ECO:0000313" key="2">
    <source>
        <dbReference type="Ensembl" id="ENSCLMP00005029166.1"/>
    </source>
</evidence>
<organism evidence="2 3">
    <name type="scientific">Cyclopterus lumpus</name>
    <name type="common">Lumpsucker</name>
    <dbReference type="NCBI Taxonomy" id="8103"/>
    <lineage>
        <taxon>Eukaryota</taxon>
        <taxon>Metazoa</taxon>
        <taxon>Chordata</taxon>
        <taxon>Craniata</taxon>
        <taxon>Vertebrata</taxon>
        <taxon>Euteleostomi</taxon>
        <taxon>Actinopterygii</taxon>
        <taxon>Neopterygii</taxon>
        <taxon>Teleostei</taxon>
        <taxon>Neoteleostei</taxon>
        <taxon>Acanthomorphata</taxon>
        <taxon>Eupercaria</taxon>
        <taxon>Perciformes</taxon>
        <taxon>Cottioidei</taxon>
        <taxon>Cottales</taxon>
        <taxon>Cyclopteridae</taxon>
        <taxon>Cyclopterus</taxon>
    </lineage>
</organism>
<dbReference type="InterPro" id="IPR050934">
    <property type="entry name" value="ITIH"/>
</dbReference>
<feature type="domain" description="Inter-alpha-trypsin inhibitor heavy chain C-terminal" evidence="1">
    <location>
        <begin position="47"/>
        <end position="166"/>
    </location>
</feature>
<evidence type="ECO:0000313" key="3">
    <source>
        <dbReference type="Proteomes" id="UP000694565"/>
    </source>
</evidence>
<dbReference type="Pfam" id="PF06668">
    <property type="entry name" value="ITI_HC_C"/>
    <property type="match status" value="1"/>
</dbReference>
<dbReference type="Ensembl" id="ENSCLMT00005030491.1">
    <property type="protein sequence ID" value="ENSCLMP00005029166.1"/>
    <property type="gene ID" value="ENSCLMG00005014250.1"/>
</dbReference>
<dbReference type="Proteomes" id="UP000694565">
    <property type="component" value="Unplaced"/>
</dbReference>
<dbReference type="InterPro" id="IPR010600">
    <property type="entry name" value="ITI_HC_C"/>
</dbReference>
<keyword evidence="3" id="KW-1185">Reference proteome</keyword>
<evidence type="ECO:0000259" key="1">
    <source>
        <dbReference type="Pfam" id="PF06668"/>
    </source>
</evidence>
<name>A0A8C2ZLL0_CYCLU</name>
<dbReference type="AlphaFoldDB" id="A0A8C2ZLL0"/>